<dbReference type="Gene3D" id="1.10.10.2120">
    <property type="match status" value="1"/>
</dbReference>
<evidence type="ECO:0000313" key="3">
    <source>
        <dbReference type="Proteomes" id="UP000183561"/>
    </source>
</evidence>
<dbReference type="PANTHER" id="PTHR34180:SF1">
    <property type="entry name" value="BETA-ALANYL-DOPAMINE_CARCININE HYDROLASE"/>
    <property type="match status" value="1"/>
</dbReference>
<protein>
    <submittedName>
        <fullName evidence="2">Isopenicillin-N N-acyltransferase like protein</fullName>
    </submittedName>
</protein>
<dbReference type="InterPro" id="IPR005079">
    <property type="entry name" value="Peptidase_C45_hydrolase"/>
</dbReference>
<dbReference type="OrthoDB" id="8109453at2"/>
<evidence type="ECO:0000313" key="2">
    <source>
        <dbReference type="EMBL" id="SEC74266.1"/>
    </source>
</evidence>
<organism evidence="2 3">
    <name type="scientific">Rhodococcus koreensis</name>
    <dbReference type="NCBI Taxonomy" id="99653"/>
    <lineage>
        <taxon>Bacteria</taxon>
        <taxon>Bacillati</taxon>
        <taxon>Actinomycetota</taxon>
        <taxon>Actinomycetes</taxon>
        <taxon>Mycobacteriales</taxon>
        <taxon>Nocardiaceae</taxon>
        <taxon>Rhodococcus</taxon>
    </lineage>
</organism>
<evidence type="ECO:0000259" key="1">
    <source>
        <dbReference type="Pfam" id="PF03417"/>
    </source>
</evidence>
<dbReference type="NCBIfam" id="NF040521">
    <property type="entry name" value="C45_proenzyme"/>
    <property type="match status" value="1"/>
</dbReference>
<dbReference type="Gene3D" id="3.60.60.10">
    <property type="entry name" value="Penicillin V Acylase, Chain A"/>
    <property type="match status" value="1"/>
</dbReference>
<keyword evidence="2" id="KW-0012">Acyltransferase</keyword>
<dbReference type="AlphaFoldDB" id="A0A1H4UZX3"/>
<dbReference type="InterPro" id="IPR047801">
    <property type="entry name" value="Peptidase_C45"/>
</dbReference>
<keyword evidence="3" id="KW-1185">Reference proteome</keyword>
<proteinExistence type="predicted"/>
<name>A0A1H4UZX3_9NOCA</name>
<dbReference type="GO" id="GO:0016746">
    <property type="term" value="F:acyltransferase activity"/>
    <property type="evidence" value="ECO:0007669"/>
    <property type="project" value="UniProtKB-KW"/>
</dbReference>
<sequence>MTESTTARPHVCVDDTRPRERGVARGTQLRTDLPASVELYLRLFDTVGVSESRTRDSAHCLADVLGAWGPRYLDEIEGIAVGAGLETWHVMALNGRTEILSQATAARPGECSTIAYAPADRASAPFGIQTWDWHQELDPYWHTHQVRGTRHAYVGLTEHGILGKIGMNSAGLGVFFNILGHRDDAPAGVPVHILSAAVLGEAGTVGEALDLLRSAPIATSGALTLIDPDTVACAEVSPVGVAALHPTDGFLTHTNHFLDPANAAREKAGLYEPDSQDRYGLIASRQQRYAAPAVADHLVEYLYSDPGQPQLCCVPAPDAVFGQRWATLSTVLLEPEHRRARILPGTPLDARRRSWTTLDAPAPAPAPAFVAG</sequence>
<dbReference type="EMBL" id="FNSV01000005">
    <property type="protein sequence ID" value="SEC74266.1"/>
    <property type="molecule type" value="Genomic_DNA"/>
</dbReference>
<reference evidence="3" key="1">
    <citation type="submission" date="2016-10" db="EMBL/GenBank/DDBJ databases">
        <authorList>
            <person name="Varghese N."/>
            <person name="Submissions S."/>
        </authorList>
    </citation>
    <scope>NUCLEOTIDE SEQUENCE [LARGE SCALE GENOMIC DNA]</scope>
    <source>
        <strain evidence="3">DSM 44498</strain>
    </source>
</reference>
<gene>
    <name evidence="2" type="ORF">SAMN04490239_5274</name>
</gene>
<feature type="domain" description="Peptidase C45 hydrolase" evidence="1">
    <location>
        <begin position="126"/>
        <end position="346"/>
    </location>
</feature>
<dbReference type="Proteomes" id="UP000183561">
    <property type="component" value="Unassembled WGS sequence"/>
</dbReference>
<dbReference type="RefSeq" id="WP_072943588.1">
    <property type="nucleotide sequence ID" value="NZ_FNSV01000005.1"/>
</dbReference>
<dbReference type="InterPro" id="IPR047794">
    <property type="entry name" value="C45_proenzyme-like"/>
</dbReference>
<dbReference type="Pfam" id="PF03417">
    <property type="entry name" value="AAT"/>
    <property type="match status" value="1"/>
</dbReference>
<dbReference type="PANTHER" id="PTHR34180">
    <property type="entry name" value="PEPTIDASE C45"/>
    <property type="match status" value="1"/>
</dbReference>
<keyword evidence="2" id="KW-0808">Transferase</keyword>
<accession>A0A1H4UZX3</accession>